<dbReference type="Pfam" id="PF21366">
    <property type="entry name" value="TRAFD1-XIAF1_ZnF"/>
    <property type="match status" value="1"/>
</dbReference>
<dbReference type="InterPro" id="IPR051986">
    <property type="entry name" value="Innate_Immune_Apopt_Reg"/>
</dbReference>
<feature type="domain" description="TRAFD1/XAF1 zinc finger" evidence="9">
    <location>
        <begin position="114"/>
        <end position="155"/>
    </location>
</feature>
<evidence type="ECO:0000256" key="2">
    <source>
        <dbReference type="ARBA" id="ARBA00022723"/>
    </source>
</evidence>
<dbReference type="GO" id="GO:0005739">
    <property type="term" value="C:mitochondrion"/>
    <property type="evidence" value="ECO:0007669"/>
    <property type="project" value="TreeGrafter"/>
</dbReference>
<accession>M7BGT8</accession>
<evidence type="ECO:0000256" key="4">
    <source>
        <dbReference type="ARBA" id="ARBA00022833"/>
    </source>
</evidence>
<dbReference type="GO" id="GO:0045824">
    <property type="term" value="P:negative regulation of innate immune response"/>
    <property type="evidence" value="ECO:0007669"/>
    <property type="project" value="TreeGrafter"/>
</dbReference>
<dbReference type="Proteomes" id="UP000031443">
    <property type="component" value="Unassembled WGS sequence"/>
</dbReference>
<proteinExistence type="predicted"/>
<evidence type="ECO:0000256" key="5">
    <source>
        <dbReference type="ARBA" id="ARBA00022990"/>
    </source>
</evidence>
<dbReference type="STRING" id="8469.M7BGT8"/>
<evidence type="ECO:0000256" key="3">
    <source>
        <dbReference type="ARBA" id="ARBA00022771"/>
    </source>
</evidence>
<keyword evidence="4" id="KW-0862">Zinc</keyword>
<evidence type="ECO:0000313" key="10">
    <source>
        <dbReference type="EMBL" id="EMP37136.1"/>
    </source>
</evidence>
<organism evidence="10 11">
    <name type="scientific">Chelonia mydas</name>
    <name type="common">Green sea-turtle</name>
    <name type="synonym">Chelonia agassizi</name>
    <dbReference type="NCBI Taxonomy" id="8469"/>
    <lineage>
        <taxon>Eukaryota</taxon>
        <taxon>Metazoa</taxon>
        <taxon>Chordata</taxon>
        <taxon>Craniata</taxon>
        <taxon>Vertebrata</taxon>
        <taxon>Euteleostomi</taxon>
        <taxon>Archelosauria</taxon>
        <taxon>Testudinata</taxon>
        <taxon>Testudines</taxon>
        <taxon>Cryptodira</taxon>
        <taxon>Durocryptodira</taxon>
        <taxon>Americhelydia</taxon>
        <taxon>Chelonioidea</taxon>
        <taxon>Cheloniidae</taxon>
        <taxon>Chelonia</taxon>
    </lineage>
</organism>
<evidence type="ECO:0000313" key="11">
    <source>
        <dbReference type="Proteomes" id="UP000031443"/>
    </source>
</evidence>
<name>M7BGT8_CHEMY</name>
<comment type="function">
    <text evidence="6">Negative feedback regulator that controls excessive innate immune responses. Regulates both Toll-like receptor 4 (TLR4) and DDX58/RIG1-like helicases (RLH) pathways. May inhibit the LTR pathway by direct interaction with TRAF6 and attenuation of NF-kappa-B activation. May negatively regulate the RLH pathway downstream from MAVS and upstream of NF-kappa-B and IRF3.</text>
</comment>
<feature type="compositionally biased region" description="Basic and acidic residues" evidence="8">
    <location>
        <begin position="451"/>
        <end position="460"/>
    </location>
</feature>
<dbReference type="InterPro" id="IPR049439">
    <property type="entry name" value="TRAFD1-XIAF1_Znf"/>
</dbReference>
<feature type="region of interest" description="Disordered" evidence="8">
    <location>
        <begin position="225"/>
        <end position="255"/>
    </location>
</feature>
<gene>
    <name evidence="10" type="ORF">UY3_05667</name>
</gene>
<sequence length="640" mass="72238">MDMSNTSQRTTVTRGGVEQSFDLFDELGDFGCLTCKKDIPVANFTIHEIHCSRNIGVCHFCKESLPKSEIKNHIESEHVQVTCKCNMKMEKCHLEDHEASACPLRPAICQHCEIELAFNKLQDHEDYCGTRTETCRECGRNIMVKDLKEHPEVCGKEVEERRVSQAMSRYNYKDEAANLCTFQSIRNLLSSGSYAGPLQRMSEPLEGRFYSTFGGDQASKNINRRNASAMQRDPNQEDELERLERNKNTESSLYGEQNSNLDYMLALSLQRENNSHSNIAAEIHSDFWKNFDSKESKPSEHLNEINKSDTFSHDLSSINTSDQLKNDEIMLPCEFCEALYPEEDLILHQTGCNPASAFASFSKRGSSPSQRQEYNRHAKDFLDQLHSSRSTYPLQQQAVQTEGSIIIPCEFCGIQLEEEILFHHQDQCDLRPATASPGEGLASSQLLPPKDNLERAESPEFRRRIRHQGEISPLYLEDFRQQSIAHAERGSQSLSNLAVARSVPLTSFSATRANDALIQKGKSSNLDGNDGGLRSRGTAESGTGPRPVVRSTQNFHPESYMPSFPRASPTRPSSCKRIEFVELLRLMVSTSRLCSVRNEAGRSPRTANVPVNFRNRSTKVSFSELFPYTGWPLFCVSVTD</sequence>
<reference evidence="11" key="1">
    <citation type="journal article" date="2013" name="Nat. Genet.">
        <title>The draft genomes of soft-shell turtle and green sea turtle yield insights into the development and evolution of the turtle-specific body plan.</title>
        <authorList>
            <person name="Wang Z."/>
            <person name="Pascual-Anaya J."/>
            <person name="Zadissa A."/>
            <person name="Li W."/>
            <person name="Niimura Y."/>
            <person name="Huang Z."/>
            <person name="Li C."/>
            <person name="White S."/>
            <person name="Xiong Z."/>
            <person name="Fang D."/>
            <person name="Wang B."/>
            <person name="Ming Y."/>
            <person name="Chen Y."/>
            <person name="Zheng Y."/>
            <person name="Kuraku S."/>
            <person name="Pignatelli M."/>
            <person name="Herrero J."/>
            <person name="Beal K."/>
            <person name="Nozawa M."/>
            <person name="Li Q."/>
            <person name="Wang J."/>
            <person name="Zhang H."/>
            <person name="Yu L."/>
            <person name="Shigenobu S."/>
            <person name="Wang J."/>
            <person name="Liu J."/>
            <person name="Flicek P."/>
            <person name="Searle S."/>
            <person name="Wang J."/>
            <person name="Kuratani S."/>
            <person name="Yin Y."/>
            <person name="Aken B."/>
            <person name="Zhang G."/>
            <person name="Irie N."/>
        </authorList>
    </citation>
    <scope>NUCLEOTIDE SEQUENCE [LARGE SCALE GENOMIC DNA]</scope>
</reference>
<evidence type="ECO:0000256" key="6">
    <source>
        <dbReference type="ARBA" id="ARBA00037636"/>
    </source>
</evidence>
<evidence type="ECO:0000259" key="9">
    <source>
        <dbReference type="Pfam" id="PF21366"/>
    </source>
</evidence>
<dbReference type="PANTHER" id="PTHR16295:SF19">
    <property type="entry name" value="TRAF-TYPE ZINC FINGER DOMAIN-CONTAINING PROTEIN 1"/>
    <property type="match status" value="1"/>
</dbReference>
<evidence type="ECO:0000256" key="1">
    <source>
        <dbReference type="ARBA" id="ARBA00022553"/>
    </source>
</evidence>
<dbReference type="PANTHER" id="PTHR16295">
    <property type="entry name" value="TRAF-TYPE ZINC FINGER PROTEIN-RELATED"/>
    <property type="match status" value="1"/>
</dbReference>
<feature type="region of interest" description="Disordered" evidence="8">
    <location>
        <begin position="433"/>
        <end position="460"/>
    </location>
</feature>
<dbReference type="InterPro" id="IPR013083">
    <property type="entry name" value="Znf_RING/FYVE/PHD"/>
</dbReference>
<dbReference type="AlphaFoldDB" id="M7BGT8"/>
<keyword evidence="2" id="KW-0479">Metal-binding</keyword>
<dbReference type="GO" id="GO:0008270">
    <property type="term" value="F:zinc ion binding"/>
    <property type="evidence" value="ECO:0007669"/>
    <property type="project" value="UniProtKB-KW"/>
</dbReference>
<dbReference type="Gene3D" id="3.30.40.10">
    <property type="entry name" value="Zinc/RING finger domain, C3HC4 (zinc finger)"/>
    <property type="match status" value="2"/>
</dbReference>
<protein>
    <recommendedName>
        <fullName evidence="7">TRAF-type zinc finger domain-containing protein 1</fullName>
    </recommendedName>
</protein>
<keyword evidence="11" id="KW-1185">Reference proteome</keyword>
<evidence type="ECO:0000256" key="8">
    <source>
        <dbReference type="SAM" id="MobiDB-lite"/>
    </source>
</evidence>
<keyword evidence="1" id="KW-0597">Phosphoprotein</keyword>
<dbReference type="eggNOG" id="ENOG502QQRU">
    <property type="taxonomic scope" value="Eukaryota"/>
</dbReference>
<feature type="region of interest" description="Disordered" evidence="8">
    <location>
        <begin position="519"/>
        <end position="572"/>
    </location>
</feature>
<dbReference type="EMBL" id="KB523138">
    <property type="protein sequence ID" value="EMP37136.1"/>
    <property type="molecule type" value="Genomic_DNA"/>
</dbReference>
<evidence type="ECO:0000256" key="7">
    <source>
        <dbReference type="ARBA" id="ARBA00040410"/>
    </source>
</evidence>
<keyword evidence="3" id="KW-0863">Zinc-finger</keyword>
<keyword evidence="5" id="KW-0007">Acetylation</keyword>